<proteinExistence type="predicted"/>
<dbReference type="AlphaFoldDB" id="B0DQJ4"/>
<reference evidence="1 2" key="1">
    <citation type="journal article" date="2008" name="Nature">
        <title>The genome of Laccaria bicolor provides insights into mycorrhizal symbiosis.</title>
        <authorList>
            <person name="Martin F."/>
            <person name="Aerts A."/>
            <person name="Ahren D."/>
            <person name="Brun A."/>
            <person name="Danchin E.G.J."/>
            <person name="Duchaussoy F."/>
            <person name="Gibon J."/>
            <person name="Kohler A."/>
            <person name="Lindquist E."/>
            <person name="Pereda V."/>
            <person name="Salamov A."/>
            <person name="Shapiro H.J."/>
            <person name="Wuyts J."/>
            <person name="Blaudez D."/>
            <person name="Buee M."/>
            <person name="Brokstein P."/>
            <person name="Canbaeck B."/>
            <person name="Cohen D."/>
            <person name="Courty P.E."/>
            <person name="Coutinho P.M."/>
            <person name="Delaruelle C."/>
            <person name="Detter J.C."/>
            <person name="Deveau A."/>
            <person name="DiFazio S."/>
            <person name="Duplessis S."/>
            <person name="Fraissinet-Tachet L."/>
            <person name="Lucic E."/>
            <person name="Frey-Klett P."/>
            <person name="Fourrey C."/>
            <person name="Feussner I."/>
            <person name="Gay G."/>
            <person name="Grimwood J."/>
            <person name="Hoegger P.J."/>
            <person name="Jain P."/>
            <person name="Kilaru S."/>
            <person name="Labbe J."/>
            <person name="Lin Y.C."/>
            <person name="Legue V."/>
            <person name="Le Tacon F."/>
            <person name="Marmeisse R."/>
            <person name="Melayah D."/>
            <person name="Montanini B."/>
            <person name="Muratet M."/>
            <person name="Nehls U."/>
            <person name="Niculita-Hirzel H."/>
            <person name="Oudot-Le Secq M.P."/>
            <person name="Peter M."/>
            <person name="Quesneville H."/>
            <person name="Rajashekar B."/>
            <person name="Reich M."/>
            <person name="Rouhier N."/>
            <person name="Schmutz J."/>
            <person name="Yin T."/>
            <person name="Chalot M."/>
            <person name="Henrissat B."/>
            <person name="Kuees U."/>
            <person name="Lucas S."/>
            <person name="Van de Peer Y."/>
            <person name="Podila G.K."/>
            <person name="Polle A."/>
            <person name="Pukkila P.J."/>
            <person name="Richardson P.M."/>
            <person name="Rouze P."/>
            <person name="Sanders I.R."/>
            <person name="Stajich J.E."/>
            <person name="Tunlid A."/>
            <person name="Tuskan G."/>
            <person name="Grigoriev I.V."/>
        </authorList>
    </citation>
    <scope>NUCLEOTIDE SEQUENCE [LARGE SCALE GENOMIC DNA]</scope>
    <source>
        <strain evidence="2">S238N-H82 / ATCC MYA-4686</strain>
    </source>
</reference>
<dbReference type="GeneID" id="6081910"/>
<keyword evidence="2" id="KW-1185">Reference proteome</keyword>
<dbReference type="OrthoDB" id="26679at2759"/>
<dbReference type="RefSeq" id="XP_001886186.1">
    <property type="nucleotide sequence ID" value="XM_001886151.1"/>
</dbReference>
<organism evidence="2">
    <name type="scientific">Laccaria bicolor (strain S238N-H82 / ATCC MYA-4686)</name>
    <name type="common">Bicoloured deceiver</name>
    <name type="synonym">Laccaria laccata var. bicolor</name>
    <dbReference type="NCBI Taxonomy" id="486041"/>
    <lineage>
        <taxon>Eukaryota</taxon>
        <taxon>Fungi</taxon>
        <taxon>Dikarya</taxon>
        <taxon>Basidiomycota</taxon>
        <taxon>Agaricomycotina</taxon>
        <taxon>Agaricomycetes</taxon>
        <taxon>Agaricomycetidae</taxon>
        <taxon>Agaricales</taxon>
        <taxon>Agaricineae</taxon>
        <taxon>Hydnangiaceae</taxon>
        <taxon>Laccaria</taxon>
    </lineage>
</organism>
<dbReference type="Proteomes" id="UP000001194">
    <property type="component" value="Unassembled WGS sequence"/>
</dbReference>
<name>B0DQJ4_LACBS</name>
<sequence length="94" mass="10562">MDSLDQYSISLNMLYMNCEQSTCKNDKGRSVHELVVVCDEGGMTFGVWLGEEAVRNERGRGCYGNGAVVLVEIRQRKLGSLQMDREEQLQCGIL</sequence>
<dbReference type="KEGG" id="lbc:LACBIDRAFT_307603"/>
<protein>
    <submittedName>
        <fullName evidence="1">Predicted protein</fullName>
    </submittedName>
</protein>
<evidence type="ECO:0000313" key="2">
    <source>
        <dbReference type="Proteomes" id="UP000001194"/>
    </source>
</evidence>
<evidence type="ECO:0000313" key="1">
    <source>
        <dbReference type="EMBL" id="EDR03045.1"/>
    </source>
</evidence>
<dbReference type="HOGENOM" id="CLU_2386558_0_0_1"/>
<accession>B0DQJ4</accession>
<dbReference type="InParanoid" id="B0DQJ4"/>
<gene>
    <name evidence="1" type="ORF">LACBIDRAFT_307603</name>
</gene>
<dbReference type="EMBL" id="DS547126">
    <property type="protein sequence ID" value="EDR03045.1"/>
    <property type="molecule type" value="Genomic_DNA"/>
</dbReference>